<dbReference type="Proteomes" id="UP000481858">
    <property type="component" value="Unassembled WGS sequence"/>
</dbReference>
<evidence type="ECO:0008006" key="4">
    <source>
        <dbReference type="Google" id="ProtNLM"/>
    </source>
</evidence>
<keyword evidence="3" id="KW-1185">Reference proteome</keyword>
<dbReference type="AlphaFoldDB" id="A0A7C8IU08"/>
<organism evidence="2 3">
    <name type="scientific">Xylaria multiplex</name>
    <dbReference type="NCBI Taxonomy" id="323545"/>
    <lineage>
        <taxon>Eukaryota</taxon>
        <taxon>Fungi</taxon>
        <taxon>Dikarya</taxon>
        <taxon>Ascomycota</taxon>
        <taxon>Pezizomycotina</taxon>
        <taxon>Sordariomycetes</taxon>
        <taxon>Xylariomycetidae</taxon>
        <taxon>Xylariales</taxon>
        <taxon>Xylariaceae</taxon>
        <taxon>Xylaria</taxon>
    </lineage>
</organism>
<dbReference type="InParanoid" id="A0A7C8IU08"/>
<accession>A0A7C8IU08</accession>
<proteinExistence type="predicted"/>
<feature type="region of interest" description="Disordered" evidence="1">
    <location>
        <begin position="953"/>
        <end position="986"/>
    </location>
</feature>
<feature type="region of interest" description="Disordered" evidence="1">
    <location>
        <begin position="387"/>
        <end position="406"/>
    </location>
</feature>
<evidence type="ECO:0000256" key="1">
    <source>
        <dbReference type="SAM" id="MobiDB-lite"/>
    </source>
</evidence>
<protein>
    <recommendedName>
        <fullName evidence="4">Reverse transcriptase domain-containing protein</fullName>
    </recommendedName>
</protein>
<sequence>MAQPSSVLSQTMRSISLAKIHEIEKQRDRYESRKDEVLSAAALHPDNIHERIAQLLSGVKKLCDRQLANDPRVLNIDLWLQQSSYDASLPPHMLQLYEALLRSKLEVQSRKLGIAHLWSRLVTEWMDSSTPIGEVPDSSSEIDEEGRQVKRLKELCDKFEEVVFTPLETDESKIEEYMQVLFSGDDASKALESMRHYIQGTESELLRNPEPFNRHTLRWCVDGLLIEDLLSEEKQAVLREIPKNDVILDEIADILNMRFADFDNWSWEAGEQGIPTLPRPQLNGKYRIWMDEDVLQAIFIHYIGMKNCVHLKAALTNLLTDEPGLWNWRTEEMTNVDRLRFEYFNGTRLKSVRQLSDVRSSLFREFFFLSQLPTSVTEFNRNRAYANDGEVQEDEEEEEKKNEKNRGSFNVKQKILRTLATEAIVYRTLHGEAAVVQSDLEWYATGLSHTTIFAIMRFLGFSERIVSFYQKVLQAPLNVVSTPGASPTGEPRIRRRGVPMAHAPEKFIGEMILFVMDLAVNKATGMLIYRLHDDLFLCGEPSRCARAWEAMGEFAAIMGVSFNKSKTGSVYLTDPGKSRDTETEAILPEGVVRIGHLLLDQDSREWVMDQDQIGEHVTQLGKQLAACTNILDWVNTWNNCISRFFSHTLGEPAYCFGLKHVDSVLDIYQRINNVLFRHSQAAENDENSFLPKGNVASYLKSKIEERFGVSNIPDTFIFLPERMGGLGVKNPFIPYLAYRNYFIVSNSELSPDGIMQEYPRKDYAKLNIGERILRFQKLYPDVSEAQSLTAILSGTVALSQDVDFLSFEEYTRYRELTSNLLSRTYHQLLKVPGQKGATVEPFVTEALASVKIKDEAKLRQIEWVLQLYQDELEESWGGSRLIDQKYLPSGLLTMMRRKAVQWTMVLLIPPACRPIFTTLHVLYPSTLLPALDLLDRRLVTRVILKQDGDAQHTAQVHIDHDVPDQEPQTRDEDSNMPEKQEDSRAAPLYHLVRSAQPHSHRRHQSTAAGGQVYIVRLVSWNCTCAAFAFSAFPPLTSSIFSPSGTAAGGYQILPASTRREEEESEPRDAEAAEQTWEFGGLSADGKDGAGSVPCCKHLLACLLAEKWHGVLGGYVEERLVGREEGAGLVGDL</sequence>
<dbReference type="OrthoDB" id="74545at2759"/>
<evidence type="ECO:0000313" key="2">
    <source>
        <dbReference type="EMBL" id="KAF2972289.1"/>
    </source>
</evidence>
<comment type="caution">
    <text evidence="2">The sequence shown here is derived from an EMBL/GenBank/DDBJ whole genome shotgun (WGS) entry which is preliminary data.</text>
</comment>
<dbReference type="PANTHER" id="PTHR37015">
    <property type="entry name" value="REVERSE TRANSCRIPTASE DOMAIN-CONTAINING PROTEIN"/>
    <property type="match status" value="1"/>
</dbReference>
<reference evidence="2 3" key="1">
    <citation type="submission" date="2019-12" db="EMBL/GenBank/DDBJ databases">
        <title>Draft genome sequence of the ascomycete Xylaria multiplex DSM 110363.</title>
        <authorList>
            <person name="Buettner E."/>
            <person name="Kellner H."/>
        </authorList>
    </citation>
    <scope>NUCLEOTIDE SEQUENCE [LARGE SCALE GENOMIC DNA]</scope>
    <source>
        <strain evidence="2 3">DSM 110363</strain>
    </source>
</reference>
<feature type="compositionally biased region" description="Basic and acidic residues" evidence="1">
    <location>
        <begin position="957"/>
        <end position="984"/>
    </location>
</feature>
<evidence type="ECO:0000313" key="3">
    <source>
        <dbReference type="Proteomes" id="UP000481858"/>
    </source>
</evidence>
<dbReference type="PANTHER" id="PTHR37015:SF1">
    <property type="entry name" value="REVERSE TRANSCRIPTASE DOMAIN-CONTAINING PROTEIN"/>
    <property type="match status" value="1"/>
</dbReference>
<dbReference type="EMBL" id="WUBL01000007">
    <property type="protein sequence ID" value="KAF2972289.1"/>
    <property type="molecule type" value="Genomic_DNA"/>
</dbReference>
<name>A0A7C8IU08_9PEZI</name>
<gene>
    <name evidence="2" type="ORF">GQX73_g1341</name>
</gene>